<evidence type="ECO:0000313" key="2">
    <source>
        <dbReference type="EMBL" id="KAG2640767.1"/>
    </source>
</evidence>
<proteinExistence type="predicted"/>
<dbReference type="AlphaFoldDB" id="A0A8T0W2B3"/>
<comment type="caution">
    <text evidence="2">The sequence shown here is derived from an EMBL/GenBank/DDBJ whole genome shotgun (WGS) entry which is preliminary data.</text>
</comment>
<evidence type="ECO:0000313" key="3">
    <source>
        <dbReference type="Proteomes" id="UP000823388"/>
    </source>
</evidence>
<name>A0A8T0W2B3_PANVG</name>
<reference evidence="2" key="1">
    <citation type="submission" date="2020-05" db="EMBL/GenBank/DDBJ databases">
        <title>WGS assembly of Panicum virgatum.</title>
        <authorList>
            <person name="Lovell J.T."/>
            <person name="Jenkins J."/>
            <person name="Shu S."/>
            <person name="Juenger T.E."/>
            <person name="Schmutz J."/>
        </authorList>
    </citation>
    <scope>NUCLEOTIDE SEQUENCE</scope>
    <source>
        <strain evidence="2">AP13</strain>
    </source>
</reference>
<sequence length="214" mass="22819">MILGLHVTRAQPSVSYKRCSPLKPYLSIISSFRGPPRRSSPAPNKPAQPISSQPRSSLPKPPVPPLAPPALGHRISPAAADPPTAAPPPLCAFLRALRRPGLLVPKRHRRPGSQLALPHRLDLHSCARPLVTFAGHRSRIDQRRPRVVGRGSLRPSPYGAPSCRAEAPCCMRPHLLDSLRLAPPCSAASLLAAPSLPALGEHAGYHAPIEIASA</sequence>
<accession>A0A8T0W2B3</accession>
<organism evidence="2 3">
    <name type="scientific">Panicum virgatum</name>
    <name type="common">Blackwell switchgrass</name>
    <dbReference type="NCBI Taxonomy" id="38727"/>
    <lineage>
        <taxon>Eukaryota</taxon>
        <taxon>Viridiplantae</taxon>
        <taxon>Streptophyta</taxon>
        <taxon>Embryophyta</taxon>
        <taxon>Tracheophyta</taxon>
        <taxon>Spermatophyta</taxon>
        <taxon>Magnoliopsida</taxon>
        <taxon>Liliopsida</taxon>
        <taxon>Poales</taxon>
        <taxon>Poaceae</taxon>
        <taxon>PACMAD clade</taxon>
        <taxon>Panicoideae</taxon>
        <taxon>Panicodae</taxon>
        <taxon>Paniceae</taxon>
        <taxon>Panicinae</taxon>
        <taxon>Panicum</taxon>
        <taxon>Panicum sect. Hiantes</taxon>
    </lineage>
</organism>
<protein>
    <submittedName>
        <fullName evidence="2">Uncharacterized protein</fullName>
    </submittedName>
</protein>
<feature type="region of interest" description="Disordered" evidence="1">
    <location>
        <begin position="33"/>
        <end position="82"/>
    </location>
</feature>
<dbReference type="EMBL" id="CM029039">
    <property type="protein sequence ID" value="KAG2640767.1"/>
    <property type="molecule type" value="Genomic_DNA"/>
</dbReference>
<keyword evidence="3" id="KW-1185">Reference proteome</keyword>
<dbReference type="Proteomes" id="UP000823388">
    <property type="component" value="Chromosome 2K"/>
</dbReference>
<feature type="compositionally biased region" description="Pro residues" evidence="1">
    <location>
        <begin position="59"/>
        <end position="68"/>
    </location>
</feature>
<evidence type="ECO:0000256" key="1">
    <source>
        <dbReference type="SAM" id="MobiDB-lite"/>
    </source>
</evidence>
<gene>
    <name evidence="2" type="ORF">PVAP13_2KG118332</name>
</gene>